<dbReference type="GO" id="GO:0005912">
    <property type="term" value="C:adherens junction"/>
    <property type="evidence" value="ECO:0007669"/>
    <property type="project" value="UniProtKB-SubCell"/>
</dbReference>
<dbReference type="OrthoDB" id="3245100at2759"/>
<dbReference type="PROSITE" id="PS50176">
    <property type="entry name" value="ARM_REPEAT"/>
    <property type="match status" value="2"/>
</dbReference>
<evidence type="ECO:0000256" key="2">
    <source>
        <dbReference type="ARBA" id="ARBA00004202"/>
    </source>
</evidence>
<dbReference type="GO" id="GO:0010468">
    <property type="term" value="P:regulation of gene expression"/>
    <property type="evidence" value="ECO:0007669"/>
    <property type="project" value="UniProtKB-ARBA"/>
</dbReference>
<keyword evidence="21" id="KW-1185">Reference proteome</keyword>
<evidence type="ECO:0000256" key="8">
    <source>
        <dbReference type="ARBA" id="ARBA00022481"/>
    </source>
</evidence>
<dbReference type="PANTHER" id="PTHR10372:SF1">
    <property type="entry name" value="PLAKOPHILIN-3"/>
    <property type="match status" value="1"/>
</dbReference>
<protein>
    <recommendedName>
        <fullName evidence="17">Plakophilin-3</fullName>
    </recommendedName>
</protein>
<comment type="subcellular location">
    <subcellularLocation>
        <location evidence="4">Cell junction</location>
        <location evidence="4">Adherens junction</location>
    </subcellularLocation>
    <subcellularLocation>
        <location evidence="5">Cell junction</location>
        <location evidence="5">Desmosome</location>
    </subcellularLocation>
    <subcellularLocation>
        <location evidence="2">Cell membrane</location>
        <topology evidence="2">Peripheral membrane protein</topology>
    </subcellularLocation>
    <subcellularLocation>
        <location evidence="3">Cytoplasm</location>
    </subcellularLocation>
    <subcellularLocation>
        <location evidence="1">Nucleus</location>
    </subcellularLocation>
</comment>
<keyword evidence="12" id="KW-0694">RNA-binding</keyword>
<comment type="caution">
    <text evidence="20">The sequence shown here is derived from an EMBL/GenBank/DDBJ whole genome shotgun (WGS) entry which is preliminary data.</text>
</comment>
<dbReference type="SUPFAM" id="SSF48371">
    <property type="entry name" value="ARM repeat"/>
    <property type="match status" value="1"/>
</dbReference>
<keyword evidence="7" id="KW-1003">Cell membrane</keyword>
<keyword evidence="11" id="KW-0677">Repeat</keyword>
<dbReference type="InterPro" id="IPR011989">
    <property type="entry name" value="ARM-like"/>
</dbReference>
<dbReference type="PANTHER" id="PTHR10372">
    <property type="entry name" value="PLAKOPHILLIN-RELATED"/>
    <property type="match status" value="1"/>
</dbReference>
<evidence type="ECO:0000256" key="16">
    <source>
        <dbReference type="ARBA" id="ARBA00023242"/>
    </source>
</evidence>
<accession>A0A852KB72</accession>
<dbReference type="GO" id="GO:0030057">
    <property type="term" value="C:desmosome"/>
    <property type="evidence" value="ECO:0007669"/>
    <property type="project" value="UniProtKB-SubCell"/>
</dbReference>
<evidence type="ECO:0000256" key="14">
    <source>
        <dbReference type="ARBA" id="ARBA00022949"/>
    </source>
</evidence>
<dbReference type="GO" id="GO:0022407">
    <property type="term" value="P:regulation of cell-cell adhesion"/>
    <property type="evidence" value="ECO:0007669"/>
    <property type="project" value="UniProtKB-ARBA"/>
</dbReference>
<proteinExistence type="inferred from homology"/>
<dbReference type="GO" id="GO:0003723">
    <property type="term" value="F:RNA binding"/>
    <property type="evidence" value="ECO:0007669"/>
    <property type="project" value="UniProtKB-KW"/>
</dbReference>
<feature type="repeat" description="ARM" evidence="18">
    <location>
        <begin position="383"/>
        <end position="426"/>
    </location>
</feature>
<dbReference type="GO" id="GO:0098609">
    <property type="term" value="P:cell-cell adhesion"/>
    <property type="evidence" value="ECO:0007669"/>
    <property type="project" value="InterPro"/>
</dbReference>
<evidence type="ECO:0000256" key="5">
    <source>
        <dbReference type="ARBA" id="ARBA00004568"/>
    </source>
</evidence>
<dbReference type="EMBL" id="WBNH01001428">
    <property type="protein sequence ID" value="NXX75062.1"/>
    <property type="molecule type" value="Genomic_DNA"/>
</dbReference>
<evidence type="ECO:0000256" key="17">
    <source>
        <dbReference type="ARBA" id="ARBA00069719"/>
    </source>
</evidence>
<dbReference type="Proteomes" id="UP000654395">
    <property type="component" value="Unassembled WGS sequence"/>
</dbReference>
<evidence type="ECO:0000313" key="21">
    <source>
        <dbReference type="Proteomes" id="UP000654395"/>
    </source>
</evidence>
<dbReference type="GO" id="GO:0005737">
    <property type="term" value="C:cytoplasm"/>
    <property type="evidence" value="ECO:0007669"/>
    <property type="project" value="UniProtKB-SubCell"/>
</dbReference>
<dbReference type="Pfam" id="PF00514">
    <property type="entry name" value="Arm"/>
    <property type="match status" value="2"/>
</dbReference>
<dbReference type="GO" id="GO:0002159">
    <property type="term" value="P:desmosome assembly"/>
    <property type="evidence" value="ECO:0007669"/>
    <property type="project" value="UniProtKB-ARBA"/>
</dbReference>
<keyword evidence="8" id="KW-0488">Methylation</keyword>
<dbReference type="GO" id="GO:0045785">
    <property type="term" value="P:positive regulation of cell adhesion"/>
    <property type="evidence" value="ECO:0007669"/>
    <property type="project" value="UniProtKB-ARBA"/>
</dbReference>
<feature type="non-terminal residue" evidence="20">
    <location>
        <position position="818"/>
    </location>
</feature>
<evidence type="ECO:0000256" key="3">
    <source>
        <dbReference type="ARBA" id="ARBA00004496"/>
    </source>
</evidence>
<evidence type="ECO:0000256" key="10">
    <source>
        <dbReference type="ARBA" id="ARBA00022553"/>
    </source>
</evidence>
<dbReference type="GO" id="GO:0001533">
    <property type="term" value="C:cornified envelope"/>
    <property type="evidence" value="ECO:0007669"/>
    <property type="project" value="UniProtKB-ARBA"/>
</dbReference>
<evidence type="ECO:0000256" key="9">
    <source>
        <dbReference type="ARBA" id="ARBA00022490"/>
    </source>
</evidence>
<evidence type="ECO:0000256" key="6">
    <source>
        <dbReference type="ARBA" id="ARBA00005462"/>
    </source>
</evidence>
<dbReference type="SMART" id="SM00185">
    <property type="entry name" value="ARM"/>
    <property type="match status" value="3"/>
</dbReference>
<dbReference type="InterPro" id="IPR028435">
    <property type="entry name" value="Plakophilin/d_Catenin"/>
</dbReference>
<keyword evidence="14" id="KW-0965">Cell junction</keyword>
<evidence type="ECO:0000256" key="18">
    <source>
        <dbReference type="PROSITE-ProRule" id="PRU00259"/>
    </source>
</evidence>
<keyword evidence="10" id="KW-0597">Phosphoprotein</keyword>
<dbReference type="InterPro" id="IPR000225">
    <property type="entry name" value="Armadillo"/>
</dbReference>
<dbReference type="AlphaFoldDB" id="A0A852KB72"/>
<evidence type="ECO:0000313" key="20">
    <source>
        <dbReference type="EMBL" id="NXX75062.1"/>
    </source>
</evidence>
<organism evidence="20 21">
    <name type="scientific">Urocolius indicus</name>
    <name type="common">Red-faced mousebird</name>
    <name type="synonym">Colius indicus</name>
    <dbReference type="NCBI Taxonomy" id="458196"/>
    <lineage>
        <taxon>Eukaryota</taxon>
        <taxon>Metazoa</taxon>
        <taxon>Chordata</taxon>
        <taxon>Craniata</taxon>
        <taxon>Vertebrata</taxon>
        <taxon>Euteleostomi</taxon>
        <taxon>Archelosauria</taxon>
        <taxon>Archosauria</taxon>
        <taxon>Dinosauria</taxon>
        <taxon>Saurischia</taxon>
        <taxon>Theropoda</taxon>
        <taxon>Coelurosauria</taxon>
        <taxon>Aves</taxon>
        <taxon>Neognathae</taxon>
        <taxon>Neoaves</taxon>
        <taxon>Telluraves</taxon>
        <taxon>Coraciimorphae</taxon>
        <taxon>Coliiformes</taxon>
        <taxon>Coliidae</taxon>
        <taxon>Urocolius</taxon>
    </lineage>
</organism>
<evidence type="ECO:0000256" key="11">
    <source>
        <dbReference type="ARBA" id="ARBA00022737"/>
    </source>
</evidence>
<gene>
    <name evidence="20" type="primary">Pkp3</name>
    <name evidence="20" type="ORF">UROIND_R03596</name>
</gene>
<evidence type="ECO:0000256" key="4">
    <source>
        <dbReference type="ARBA" id="ARBA00004536"/>
    </source>
</evidence>
<keyword evidence="16" id="KW-0539">Nucleus</keyword>
<dbReference type="GO" id="GO:0005634">
    <property type="term" value="C:nucleus"/>
    <property type="evidence" value="ECO:0007669"/>
    <property type="project" value="UniProtKB-SubCell"/>
</dbReference>
<evidence type="ECO:0000256" key="15">
    <source>
        <dbReference type="ARBA" id="ARBA00023136"/>
    </source>
</evidence>
<dbReference type="FunFam" id="1.25.10.10:FF:000199">
    <property type="entry name" value="plakophilin-3"/>
    <property type="match status" value="1"/>
</dbReference>
<sequence length="818" mass="90335">MQETNAFLLSALQPEAGVCSLALPSDRQLDGRSREAAEAQRLRSARVQEQVRIRMMLRGQAPARPEGPDHIDGTRGAQYGTTLRSSFSSRSQSNGVEPKASLYQPLAKKDFGTLKGSSWSSRSAVDLTPHKRVAAVGNGSLPKGRGYGAGYAVAQLAATSPRPSSFHERNYRSRQNLDTLSLRSLRLADGPPPPDDRYSVISEQLDPVGHRPLYKSQGNGGFARSYTFERQLSAGSAAKAASEWLEGAEAPQGRTIRAPAMRTLQRFQSNNRSRLSAGSFAASSQPGAGGSYLGLVEHGSRAPSVRSLAESGHHLQDQRAGDIYNGHGTLLSHHAGGFDDIDLPSAVKYLIASDPNLQVLGAAYLQHKCYSDSNAKKQARSLQAMPKLVKLFNSPNQEVQRHATGAMRNLIYDNAENKLALVEENGIYELMRTLREPDDELRKNVTGILWNLSSSDNLKDRLARDTLEQLTDLVLVPLSGLGGSGVIQQNPSEAEIFYNSTGFLRNLSSASQQTRQKMRECHGLVDSMIHYVNSSLEVGKSEDKSVENAVCVLRNLSYRLYDEMPPSSLQRLEGHRRNTSSVVPGELVGCFSPQSKKAREHYLNADIVTFTEVSKDPKGMEWLWNPQIVGIYNRLLQRCELNKHTTEAASGALQNITAGDRRWAGVLSRLALEQERILNPVLDRVRTADHHQLRSLTGLIRNLSRHARNKDEMSTKVVSHLIEKLPGSVGDKAPPADVIVNIVAVLNNLVVESPMAARDIVYFDGLRKLFYIKKRRDSPDSEKSSRAAASLLGNMWQYTKLHRDFKMKGYRKEDFLGL</sequence>
<feature type="repeat" description="ARM" evidence="18">
    <location>
        <begin position="425"/>
        <end position="456"/>
    </location>
</feature>
<evidence type="ECO:0000256" key="1">
    <source>
        <dbReference type="ARBA" id="ARBA00004123"/>
    </source>
</evidence>
<dbReference type="Gene3D" id="1.25.10.10">
    <property type="entry name" value="Leucine-rich Repeat Variant"/>
    <property type="match status" value="1"/>
</dbReference>
<keyword evidence="13" id="KW-0130">Cell adhesion</keyword>
<keyword evidence="15" id="KW-0472">Membrane</keyword>
<feature type="region of interest" description="Disordered" evidence="19">
    <location>
        <begin position="60"/>
        <end position="79"/>
    </location>
</feature>
<evidence type="ECO:0000256" key="13">
    <source>
        <dbReference type="ARBA" id="ARBA00022889"/>
    </source>
</evidence>
<feature type="non-terminal residue" evidence="20">
    <location>
        <position position="1"/>
    </location>
</feature>
<reference evidence="20" key="1">
    <citation type="submission" date="2020-02" db="EMBL/GenBank/DDBJ databases">
        <title>Bird 10,000 Genomes (B10K) Project - Family phase.</title>
        <authorList>
            <person name="Zhang G."/>
        </authorList>
    </citation>
    <scope>NUCLEOTIDE SEQUENCE</scope>
    <source>
        <strain evidence="20">B10K-DU-030-59</strain>
    </source>
</reference>
<evidence type="ECO:0000256" key="19">
    <source>
        <dbReference type="SAM" id="MobiDB-lite"/>
    </source>
</evidence>
<keyword evidence="9" id="KW-0963">Cytoplasm</keyword>
<evidence type="ECO:0000256" key="7">
    <source>
        <dbReference type="ARBA" id="ARBA00022475"/>
    </source>
</evidence>
<dbReference type="InterPro" id="IPR016024">
    <property type="entry name" value="ARM-type_fold"/>
</dbReference>
<comment type="similarity">
    <text evidence="6">Belongs to the beta-catenin family.</text>
</comment>
<evidence type="ECO:0000256" key="12">
    <source>
        <dbReference type="ARBA" id="ARBA00022884"/>
    </source>
</evidence>
<name>A0A852KB72_UROIN</name>